<sequence>MNDLELRLAKLETQMQKKTDRINLLSELIYQHEQHQALNLHLVIPLLASTADLSPLVRLLSQQLEQYRTIQQELAQDDSVGREYVQSLIDCLQQTQQTIAERL</sequence>
<dbReference type="EMBL" id="VDGV01000070">
    <property type="protein sequence ID" value="TNG91280.1"/>
    <property type="molecule type" value="Genomic_DNA"/>
</dbReference>
<proteinExistence type="predicted"/>
<feature type="coiled-coil region" evidence="1">
    <location>
        <begin position="1"/>
        <end position="28"/>
    </location>
</feature>
<organism evidence="2 4">
    <name type="scientific">Testudinibacter aquarius</name>
    <dbReference type="NCBI Taxonomy" id="1524974"/>
    <lineage>
        <taxon>Bacteria</taxon>
        <taxon>Pseudomonadati</taxon>
        <taxon>Pseudomonadota</taxon>
        <taxon>Gammaproteobacteria</taxon>
        <taxon>Pasteurellales</taxon>
        <taxon>Pasteurellaceae</taxon>
        <taxon>Testudinibacter</taxon>
    </lineage>
</organism>
<evidence type="ECO:0000313" key="2">
    <source>
        <dbReference type="EMBL" id="TCV87238.1"/>
    </source>
</evidence>
<evidence type="ECO:0000313" key="5">
    <source>
        <dbReference type="Proteomes" id="UP000305526"/>
    </source>
</evidence>
<accession>A0A4R3Y8I4</accession>
<dbReference type="RefSeq" id="WP_132966719.1">
    <property type="nucleotide sequence ID" value="NZ_LEKL01000064.1"/>
</dbReference>
<keyword evidence="5" id="KW-1185">Reference proteome</keyword>
<dbReference type="AlphaFoldDB" id="A0A4R3Y8I4"/>
<protein>
    <submittedName>
        <fullName evidence="2">Uncharacterized protein</fullName>
    </submittedName>
</protein>
<dbReference type="Proteomes" id="UP000305526">
    <property type="component" value="Unassembled WGS sequence"/>
</dbReference>
<reference evidence="2 4" key="1">
    <citation type="submission" date="2019-03" db="EMBL/GenBank/DDBJ databases">
        <title>Genomic Encyclopedia of Type Strains, Phase IV (KMG-IV): sequencing the most valuable type-strain genomes for metagenomic binning, comparative biology and taxonomic classification.</title>
        <authorList>
            <person name="Goeker M."/>
        </authorList>
    </citation>
    <scope>NUCLEOTIDE SEQUENCE [LARGE SCALE GENOMIC DNA]</scope>
    <source>
        <strain evidence="2 4">DSM 28140</strain>
    </source>
</reference>
<dbReference type="EMBL" id="SMCP01000005">
    <property type="protein sequence ID" value="TCV87238.1"/>
    <property type="molecule type" value="Genomic_DNA"/>
</dbReference>
<evidence type="ECO:0000313" key="3">
    <source>
        <dbReference type="EMBL" id="TNG91280.1"/>
    </source>
</evidence>
<keyword evidence="1" id="KW-0175">Coiled coil</keyword>
<gene>
    <name evidence="2" type="ORF">EDC16_105157</name>
    <name evidence="3" type="ORF">FHQ21_08245</name>
</gene>
<comment type="caution">
    <text evidence="2">The sequence shown here is derived from an EMBL/GenBank/DDBJ whole genome shotgun (WGS) entry which is preliminary data.</text>
</comment>
<name>A0A4R3Y8I4_9PAST</name>
<dbReference type="Proteomes" id="UP000294619">
    <property type="component" value="Unassembled WGS sequence"/>
</dbReference>
<evidence type="ECO:0000313" key="4">
    <source>
        <dbReference type="Proteomes" id="UP000294619"/>
    </source>
</evidence>
<evidence type="ECO:0000256" key="1">
    <source>
        <dbReference type="SAM" id="Coils"/>
    </source>
</evidence>
<reference evidence="3 5" key="2">
    <citation type="submission" date="2019-05" db="EMBL/GenBank/DDBJ databases">
        <title>Pasteurellaceae isolates from reptiles.</title>
        <authorList>
            <person name="Bojesen A.M."/>
            <person name="Lund E."/>
        </authorList>
    </citation>
    <scope>NUCLEOTIDE SEQUENCE [LARGE SCALE GENOMIC DNA]</scope>
    <source>
        <strain evidence="3 5">ELNT2x</strain>
    </source>
</reference>